<proteinExistence type="predicted"/>
<evidence type="ECO:0000313" key="1">
    <source>
        <dbReference type="EMBL" id="GHH83095.1"/>
    </source>
</evidence>
<keyword evidence="2" id="KW-1185">Reference proteome</keyword>
<dbReference type="Pfam" id="PF19979">
    <property type="entry name" value="DUF6415"/>
    <property type="match status" value="1"/>
</dbReference>
<dbReference type="InterPro" id="IPR046300">
    <property type="entry name" value="DUF6415"/>
</dbReference>
<name>A0A919L320_9ACTN</name>
<reference evidence="1" key="1">
    <citation type="journal article" date="2014" name="Int. J. Syst. Evol. Microbiol.">
        <title>Complete genome sequence of Corynebacterium casei LMG S-19264T (=DSM 44701T), isolated from a smear-ripened cheese.</title>
        <authorList>
            <consortium name="US DOE Joint Genome Institute (JGI-PGF)"/>
            <person name="Walter F."/>
            <person name="Albersmeier A."/>
            <person name="Kalinowski J."/>
            <person name="Ruckert C."/>
        </authorList>
    </citation>
    <scope>NUCLEOTIDE SEQUENCE</scope>
    <source>
        <strain evidence="1">JCM 5069</strain>
    </source>
</reference>
<dbReference type="EMBL" id="BNCD01000013">
    <property type="protein sequence ID" value="GHH83095.1"/>
    <property type="molecule type" value="Genomic_DNA"/>
</dbReference>
<organism evidence="1 2">
    <name type="scientific">Streptomyces sulfonofaciens</name>
    <dbReference type="NCBI Taxonomy" id="68272"/>
    <lineage>
        <taxon>Bacteria</taxon>
        <taxon>Bacillati</taxon>
        <taxon>Actinomycetota</taxon>
        <taxon>Actinomycetes</taxon>
        <taxon>Kitasatosporales</taxon>
        <taxon>Streptomycetaceae</taxon>
        <taxon>Streptomyces</taxon>
    </lineage>
</organism>
<evidence type="ECO:0000313" key="2">
    <source>
        <dbReference type="Proteomes" id="UP000603708"/>
    </source>
</evidence>
<accession>A0A919L320</accession>
<dbReference type="AlphaFoldDB" id="A0A919L320"/>
<comment type="caution">
    <text evidence="1">The sequence shown here is derived from an EMBL/GenBank/DDBJ whole genome shotgun (WGS) entry which is preliminary data.</text>
</comment>
<reference evidence="1" key="2">
    <citation type="submission" date="2020-09" db="EMBL/GenBank/DDBJ databases">
        <authorList>
            <person name="Sun Q."/>
            <person name="Ohkuma M."/>
        </authorList>
    </citation>
    <scope>NUCLEOTIDE SEQUENCE</scope>
    <source>
        <strain evidence="1">JCM 5069</strain>
    </source>
</reference>
<gene>
    <name evidence="1" type="ORF">GCM10018793_44330</name>
</gene>
<dbReference type="RefSeq" id="WP_189934715.1">
    <property type="nucleotide sequence ID" value="NZ_BNCD01000013.1"/>
</dbReference>
<dbReference type="Proteomes" id="UP000603708">
    <property type="component" value="Unassembled WGS sequence"/>
</dbReference>
<protein>
    <submittedName>
        <fullName evidence="1">Uncharacterized protein</fullName>
    </submittedName>
</protein>
<sequence>MNERSALPALVRSGPPDIAKMRVASAALLADGASLPRFDDLDERAIRLRGHLKLLIPVVEEAARALPDEHATRVTALAAVANARVRLSASPGPGLVSATQHARSLARELAWLCDHYEALAGTPAVGLA</sequence>